<feature type="signal peptide" evidence="2">
    <location>
        <begin position="1"/>
        <end position="28"/>
    </location>
</feature>
<dbReference type="InterPro" id="IPR019734">
    <property type="entry name" value="TPR_rpt"/>
</dbReference>
<feature type="repeat" description="TPR" evidence="1">
    <location>
        <begin position="148"/>
        <end position="181"/>
    </location>
</feature>
<dbReference type="Gene3D" id="1.25.40.10">
    <property type="entry name" value="Tetratricopeptide repeat domain"/>
    <property type="match status" value="1"/>
</dbReference>
<evidence type="ECO:0000256" key="2">
    <source>
        <dbReference type="SAM" id="SignalP"/>
    </source>
</evidence>
<accession>A0ABX1GFD1</accession>
<protein>
    <recommendedName>
        <fullName evidence="5">Tetratricopeptide repeat protein</fullName>
    </recommendedName>
</protein>
<keyword evidence="1" id="KW-0802">TPR repeat</keyword>
<proteinExistence type="predicted"/>
<evidence type="ECO:0000313" key="4">
    <source>
        <dbReference type="Proteomes" id="UP000765845"/>
    </source>
</evidence>
<dbReference type="RefSeq" id="WP_168449671.1">
    <property type="nucleotide sequence ID" value="NZ_JAAWWK010000002.1"/>
</dbReference>
<organism evidence="3 4">
    <name type="scientific">Spongiibacter thalassae</name>
    <dbReference type="NCBI Taxonomy" id="2721624"/>
    <lineage>
        <taxon>Bacteria</taxon>
        <taxon>Pseudomonadati</taxon>
        <taxon>Pseudomonadota</taxon>
        <taxon>Gammaproteobacteria</taxon>
        <taxon>Cellvibrionales</taxon>
        <taxon>Spongiibacteraceae</taxon>
        <taxon>Spongiibacter</taxon>
    </lineage>
</organism>
<comment type="caution">
    <text evidence="3">The sequence shown here is derived from an EMBL/GenBank/DDBJ whole genome shotgun (WGS) entry which is preliminary data.</text>
</comment>
<name>A0ABX1GFD1_9GAMM</name>
<reference evidence="3 4" key="1">
    <citation type="submission" date="2020-04" db="EMBL/GenBank/DDBJ databases">
        <authorList>
            <person name="Yoon J."/>
        </authorList>
    </citation>
    <scope>NUCLEOTIDE SEQUENCE [LARGE SCALE GENOMIC DNA]</scope>
    <source>
        <strain evidence="3 4">KMU-166</strain>
    </source>
</reference>
<evidence type="ECO:0000256" key="1">
    <source>
        <dbReference type="PROSITE-ProRule" id="PRU00339"/>
    </source>
</evidence>
<dbReference type="InterPro" id="IPR011990">
    <property type="entry name" value="TPR-like_helical_dom_sf"/>
</dbReference>
<evidence type="ECO:0008006" key="5">
    <source>
        <dbReference type="Google" id="ProtNLM"/>
    </source>
</evidence>
<sequence>MNIKETTMRKALGTLSLVSILTLTGACASTTNQSPRQAASACNGSLSKEQMVHLDLVQNLIEEDQFYSALAHLEGDAHNSPRALWLRAEAQRKTGLLGNAYDSYRDLSLTCMTAAGHSGMAKILATRGDLAIAHQHMLKARRLAPTSADIRNDYGFILLAMKDFKAAQREFMTALQLHPGHPVAIRNMVMSLILDGDSRTAMRMASNNNIDENEFNTLLEKANRFAEPALAQKPAIKKDVNL</sequence>
<dbReference type="EMBL" id="JAAWWK010000002">
    <property type="protein sequence ID" value="NKI17148.1"/>
    <property type="molecule type" value="Genomic_DNA"/>
</dbReference>
<dbReference type="PROSITE" id="PS51257">
    <property type="entry name" value="PROKAR_LIPOPROTEIN"/>
    <property type="match status" value="1"/>
</dbReference>
<dbReference type="Proteomes" id="UP000765845">
    <property type="component" value="Unassembled WGS sequence"/>
</dbReference>
<dbReference type="PROSITE" id="PS50005">
    <property type="entry name" value="TPR"/>
    <property type="match status" value="1"/>
</dbReference>
<keyword evidence="2" id="KW-0732">Signal</keyword>
<dbReference type="SUPFAM" id="SSF48452">
    <property type="entry name" value="TPR-like"/>
    <property type="match status" value="1"/>
</dbReference>
<evidence type="ECO:0000313" key="3">
    <source>
        <dbReference type="EMBL" id="NKI17148.1"/>
    </source>
</evidence>
<gene>
    <name evidence="3" type="ORF">HCU74_06895</name>
</gene>
<feature type="chain" id="PRO_5046207094" description="Tetratricopeptide repeat protein" evidence="2">
    <location>
        <begin position="29"/>
        <end position="242"/>
    </location>
</feature>
<keyword evidence="4" id="KW-1185">Reference proteome</keyword>